<dbReference type="EMBL" id="ML119164">
    <property type="protein sequence ID" value="RPB08385.1"/>
    <property type="molecule type" value="Genomic_DNA"/>
</dbReference>
<keyword evidence="1" id="KW-0812">Transmembrane</keyword>
<keyword evidence="1" id="KW-1133">Transmembrane helix</keyword>
<dbReference type="OrthoDB" id="5420778at2759"/>
<keyword evidence="3" id="KW-1185">Reference proteome</keyword>
<keyword evidence="1" id="KW-0472">Membrane</keyword>
<dbReference type="InParanoid" id="A0A3N4KRJ4"/>
<dbReference type="AlphaFoldDB" id="A0A3N4KRJ4"/>
<proteinExistence type="predicted"/>
<evidence type="ECO:0000256" key="1">
    <source>
        <dbReference type="SAM" id="Phobius"/>
    </source>
</evidence>
<feature type="transmembrane region" description="Helical" evidence="1">
    <location>
        <begin position="39"/>
        <end position="58"/>
    </location>
</feature>
<sequence length="85" mass="8911">MAPSAPYEESKSLGSGGSMVARLKLKGYMGGEGELEQRLALSFLGLVVVVVGLIPPFGKTAPKYDNDEGCVCSKRTASSLPWSCS</sequence>
<evidence type="ECO:0000313" key="2">
    <source>
        <dbReference type="EMBL" id="RPB08385.1"/>
    </source>
</evidence>
<accession>A0A3N4KRJ4</accession>
<name>A0A3N4KRJ4_9PEZI</name>
<gene>
    <name evidence="2" type="ORF">P167DRAFT_539322</name>
</gene>
<dbReference type="Proteomes" id="UP000277580">
    <property type="component" value="Unassembled WGS sequence"/>
</dbReference>
<organism evidence="2 3">
    <name type="scientific">Morchella conica CCBAS932</name>
    <dbReference type="NCBI Taxonomy" id="1392247"/>
    <lineage>
        <taxon>Eukaryota</taxon>
        <taxon>Fungi</taxon>
        <taxon>Dikarya</taxon>
        <taxon>Ascomycota</taxon>
        <taxon>Pezizomycotina</taxon>
        <taxon>Pezizomycetes</taxon>
        <taxon>Pezizales</taxon>
        <taxon>Morchellaceae</taxon>
        <taxon>Morchella</taxon>
    </lineage>
</organism>
<reference evidence="2 3" key="1">
    <citation type="journal article" date="2018" name="Nat. Ecol. Evol.">
        <title>Pezizomycetes genomes reveal the molecular basis of ectomycorrhizal truffle lifestyle.</title>
        <authorList>
            <person name="Murat C."/>
            <person name="Payen T."/>
            <person name="Noel B."/>
            <person name="Kuo A."/>
            <person name="Morin E."/>
            <person name="Chen J."/>
            <person name="Kohler A."/>
            <person name="Krizsan K."/>
            <person name="Balestrini R."/>
            <person name="Da Silva C."/>
            <person name="Montanini B."/>
            <person name="Hainaut M."/>
            <person name="Levati E."/>
            <person name="Barry K.W."/>
            <person name="Belfiori B."/>
            <person name="Cichocki N."/>
            <person name="Clum A."/>
            <person name="Dockter R.B."/>
            <person name="Fauchery L."/>
            <person name="Guy J."/>
            <person name="Iotti M."/>
            <person name="Le Tacon F."/>
            <person name="Lindquist E.A."/>
            <person name="Lipzen A."/>
            <person name="Malagnac F."/>
            <person name="Mello A."/>
            <person name="Molinier V."/>
            <person name="Miyauchi S."/>
            <person name="Poulain J."/>
            <person name="Riccioni C."/>
            <person name="Rubini A."/>
            <person name="Sitrit Y."/>
            <person name="Splivallo R."/>
            <person name="Traeger S."/>
            <person name="Wang M."/>
            <person name="Zifcakova L."/>
            <person name="Wipf D."/>
            <person name="Zambonelli A."/>
            <person name="Paolocci F."/>
            <person name="Nowrousian M."/>
            <person name="Ottonello S."/>
            <person name="Baldrian P."/>
            <person name="Spatafora J.W."/>
            <person name="Henrissat B."/>
            <person name="Nagy L.G."/>
            <person name="Aury J.M."/>
            <person name="Wincker P."/>
            <person name="Grigoriev I.V."/>
            <person name="Bonfante P."/>
            <person name="Martin F.M."/>
        </authorList>
    </citation>
    <scope>NUCLEOTIDE SEQUENCE [LARGE SCALE GENOMIC DNA]</scope>
    <source>
        <strain evidence="2 3">CCBAS932</strain>
    </source>
</reference>
<evidence type="ECO:0000313" key="3">
    <source>
        <dbReference type="Proteomes" id="UP000277580"/>
    </source>
</evidence>
<protein>
    <submittedName>
        <fullName evidence="2">Uncharacterized protein</fullName>
    </submittedName>
</protein>